<dbReference type="PROSITE" id="PS00041">
    <property type="entry name" value="HTH_ARAC_FAMILY_1"/>
    <property type="match status" value="1"/>
</dbReference>
<dbReference type="Proteomes" id="UP000272400">
    <property type="component" value="Unassembled WGS sequence"/>
</dbReference>
<keyword evidence="3" id="KW-0804">Transcription</keyword>
<dbReference type="Gene3D" id="1.10.10.60">
    <property type="entry name" value="Homeodomain-like"/>
    <property type="match status" value="1"/>
</dbReference>
<dbReference type="PANTHER" id="PTHR46796">
    <property type="entry name" value="HTH-TYPE TRANSCRIPTIONAL ACTIVATOR RHAS-RELATED"/>
    <property type="match status" value="1"/>
</dbReference>
<evidence type="ECO:0000313" key="5">
    <source>
        <dbReference type="EMBL" id="ROO88186.1"/>
    </source>
</evidence>
<dbReference type="SMART" id="SM00342">
    <property type="entry name" value="HTH_ARAC"/>
    <property type="match status" value="1"/>
</dbReference>
<evidence type="ECO:0000256" key="2">
    <source>
        <dbReference type="ARBA" id="ARBA00023125"/>
    </source>
</evidence>
<feature type="domain" description="HTH araC/xylS-type" evidence="4">
    <location>
        <begin position="214"/>
        <end position="315"/>
    </location>
</feature>
<dbReference type="Pfam" id="PF12833">
    <property type="entry name" value="HTH_18"/>
    <property type="match status" value="1"/>
</dbReference>
<dbReference type="AlphaFoldDB" id="A0A3N1D3X1"/>
<dbReference type="InterPro" id="IPR018062">
    <property type="entry name" value="HTH_AraC-typ_CS"/>
</dbReference>
<evidence type="ECO:0000259" key="4">
    <source>
        <dbReference type="PROSITE" id="PS01124"/>
    </source>
</evidence>
<dbReference type="GO" id="GO:0003700">
    <property type="term" value="F:DNA-binding transcription factor activity"/>
    <property type="evidence" value="ECO:0007669"/>
    <property type="project" value="InterPro"/>
</dbReference>
<protein>
    <submittedName>
        <fullName evidence="5">AraC-like DNA-binding protein</fullName>
    </submittedName>
</protein>
<organism evidence="5 6">
    <name type="scientific">Actinocorallia herbida</name>
    <dbReference type="NCBI Taxonomy" id="58109"/>
    <lineage>
        <taxon>Bacteria</taxon>
        <taxon>Bacillati</taxon>
        <taxon>Actinomycetota</taxon>
        <taxon>Actinomycetes</taxon>
        <taxon>Streptosporangiales</taxon>
        <taxon>Thermomonosporaceae</taxon>
        <taxon>Actinocorallia</taxon>
    </lineage>
</organism>
<comment type="caution">
    <text evidence="5">The sequence shown here is derived from an EMBL/GenBank/DDBJ whole genome shotgun (WGS) entry which is preliminary data.</text>
</comment>
<gene>
    <name evidence="5" type="ORF">EDD29_5848</name>
</gene>
<dbReference type="InterPro" id="IPR018060">
    <property type="entry name" value="HTH_AraC"/>
</dbReference>
<dbReference type="InterPro" id="IPR009057">
    <property type="entry name" value="Homeodomain-like_sf"/>
</dbReference>
<proteinExistence type="predicted"/>
<dbReference type="GO" id="GO:0043565">
    <property type="term" value="F:sequence-specific DNA binding"/>
    <property type="evidence" value="ECO:0007669"/>
    <property type="project" value="InterPro"/>
</dbReference>
<dbReference type="OrthoDB" id="9799345at2"/>
<keyword evidence="6" id="KW-1185">Reference proteome</keyword>
<dbReference type="PANTHER" id="PTHR46796:SF6">
    <property type="entry name" value="ARAC SUBFAMILY"/>
    <property type="match status" value="1"/>
</dbReference>
<dbReference type="PROSITE" id="PS01124">
    <property type="entry name" value="HTH_ARAC_FAMILY_2"/>
    <property type="match status" value="1"/>
</dbReference>
<evidence type="ECO:0000313" key="6">
    <source>
        <dbReference type="Proteomes" id="UP000272400"/>
    </source>
</evidence>
<keyword evidence="2 5" id="KW-0238">DNA-binding</keyword>
<evidence type="ECO:0000256" key="3">
    <source>
        <dbReference type="ARBA" id="ARBA00023163"/>
    </source>
</evidence>
<evidence type="ECO:0000256" key="1">
    <source>
        <dbReference type="ARBA" id="ARBA00023015"/>
    </source>
</evidence>
<dbReference type="InterPro" id="IPR050204">
    <property type="entry name" value="AraC_XylS_family_regulators"/>
</dbReference>
<reference evidence="5 6" key="1">
    <citation type="submission" date="2018-11" db="EMBL/GenBank/DDBJ databases">
        <title>Sequencing the genomes of 1000 actinobacteria strains.</title>
        <authorList>
            <person name="Klenk H.-P."/>
        </authorList>
    </citation>
    <scope>NUCLEOTIDE SEQUENCE [LARGE SCALE GENOMIC DNA]</scope>
    <source>
        <strain evidence="5 6">DSM 44254</strain>
    </source>
</reference>
<accession>A0A3N1D3X1</accession>
<dbReference type="RefSeq" id="WP_123667453.1">
    <property type="nucleotide sequence ID" value="NZ_RJKE01000001.1"/>
</dbReference>
<dbReference type="EMBL" id="RJKE01000001">
    <property type="protein sequence ID" value="ROO88186.1"/>
    <property type="molecule type" value="Genomic_DNA"/>
</dbReference>
<keyword evidence="1" id="KW-0805">Transcription regulation</keyword>
<dbReference type="SUPFAM" id="SSF46689">
    <property type="entry name" value="Homeodomain-like"/>
    <property type="match status" value="1"/>
</dbReference>
<sequence length="323" mass="35615">MLLFDTDGVPPADRVDAYREAVVTETGSCAIDHEPGADGHVHKRIKSWHFAPFALYHTSGSGFRYWQTARHLRQDSWNTVSIVTVPAGRGGFIWNDHQQDMAARDLAITNKSAGYWEVNWTGTGATLCLLADAAHVGLPDSMIHTAAPHVAHSPVTPLLLDHMRALRRGADQITEGPVADDLGQATLSLVRALIASVGAPPDTRREIAEETRFDRVLAYVRAHLTDPDLTPARVAAVHNISLRSLYRLCDEHGLGLAQWIIRRRLEGARRDLAAPEHAHRTIEAVARSWGFTSPTHFSRRFREAFATTPRAWRATATSPTAGD</sequence>
<name>A0A3N1D3X1_9ACTN</name>